<dbReference type="InterPro" id="IPR032049">
    <property type="entry name" value="Msl2-CXC"/>
</dbReference>
<keyword evidence="5" id="KW-0158">Chromosome</keyword>
<dbReference type="InterPro" id="IPR013083">
    <property type="entry name" value="Znf_RING/FYVE/PHD"/>
</dbReference>
<feature type="domain" description="CXC MSL2-type" evidence="7">
    <location>
        <begin position="320"/>
        <end position="370"/>
    </location>
</feature>
<keyword evidence="9" id="KW-1185">Reference proteome</keyword>
<accession>A0A8B6E813</accession>
<dbReference type="GO" id="GO:0008270">
    <property type="term" value="F:zinc ion binding"/>
    <property type="evidence" value="ECO:0007669"/>
    <property type="project" value="UniProtKB-KW"/>
</dbReference>
<dbReference type="PROSITE" id="PS52051">
    <property type="entry name" value="CXC_MSL2"/>
    <property type="match status" value="1"/>
</dbReference>
<organism evidence="8 9">
    <name type="scientific">Mytilus galloprovincialis</name>
    <name type="common">Mediterranean mussel</name>
    <dbReference type="NCBI Taxonomy" id="29158"/>
    <lineage>
        <taxon>Eukaryota</taxon>
        <taxon>Metazoa</taxon>
        <taxon>Spiralia</taxon>
        <taxon>Lophotrochozoa</taxon>
        <taxon>Mollusca</taxon>
        <taxon>Bivalvia</taxon>
        <taxon>Autobranchia</taxon>
        <taxon>Pteriomorphia</taxon>
        <taxon>Mytilida</taxon>
        <taxon>Mytiloidea</taxon>
        <taxon>Mytilidae</taxon>
        <taxon>Mytilinae</taxon>
        <taxon>Mytilus</taxon>
    </lineage>
</organism>
<dbReference type="InterPro" id="IPR033467">
    <property type="entry name" value="Tesmin/TSO1-like_CXC"/>
</dbReference>
<dbReference type="SUPFAM" id="SSF57850">
    <property type="entry name" value="RING/U-box"/>
    <property type="match status" value="1"/>
</dbReference>
<comment type="caution">
    <text evidence="8">The sequence shown here is derived from an EMBL/GenBank/DDBJ whole genome shotgun (WGS) entry which is preliminary data.</text>
</comment>
<dbReference type="OrthoDB" id="10012174at2759"/>
<evidence type="ECO:0000256" key="3">
    <source>
        <dbReference type="ARBA" id="ARBA00022833"/>
    </source>
</evidence>
<gene>
    <name evidence="8" type="ORF">MGAL_10B033173</name>
</gene>
<evidence type="ECO:0000313" key="9">
    <source>
        <dbReference type="Proteomes" id="UP000596742"/>
    </source>
</evidence>
<dbReference type="InterPro" id="IPR017907">
    <property type="entry name" value="Znf_RING_CS"/>
</dbReference>
<dbReference type="PANTHER" id="PTHR16048">
    <property type="entry name" value="MSL2-RELATED"/>
    <property type="match status" value="1"/>
</dbReference>
<evidence type="ECO:0000256" key="5">
    <source>
        <dbReference type="PROSITE-ProRule" id="PRU01396"/>
    </source>
</evidence>
<evidence type="ECO:0000256" key="4">
    <source>
        <dbReference type="PROSITE-ProRule" id="PRU00175"/>
    </source>
</evidence>
<evidence type="ECO:0000256" key="2">
    <source>
        <dbReference type="ARBA" id="ARBA00022771"/>
    </source>
</evidence>
<keyword evidence="1" id="KW-0479">Metal-binding</keyword>
<sequence>MNALKFYLSTSKYVMQANFADRDSWSELYRYLPYLRQALSCCVCRSIVKIPMGPSHKVCQHFVCKECVEKPMTIKPQCSWCKKRESFEESTQLRMVVSCFKKICEYVMSSPIGTDLQEQAHNGETNSLVTILEEGVDFEDDYQSPPVIPITMPSQVPASTAEQPELAEESEITESMDKPTCMKSKSKLNIQPKIKMDIVKKSHRKKNRLKKYKWYTKPKKKVPLKKNNVKNSKLSQRNENLVNVIPSNEIKYEIKRESIDEGRPKLKVKLRAKKVDKFNNREFGSDCETMKGNFVDTMKVDKCTSIEPSIKKLKLIFGENEFKVCKCGRGGTSSQLTCLGQRCPCYVKKLPCIRCKCRGCRNPRKSFDSDTDQTLRSFNSSDHLFVSL</sequence>
<dbReference type="InterPro" id="IPR001841">
    <property type="entry name" value="Znf_RING"/>
</dbReference>
<keyword evidence="3" id="KW-0862">Zinc</keyword>
<dbReference type="GO" id="GO:0072487">
    <property type="term" value="C:MSL complex"/>
    <property type="evidence" value="ECO:0007669"/>
    <property type="project" value="UniProtKB-UniRule"/>
</dbReference>
<keyword evidence="5" id="KW-0539">Nucleus</keyword>
<dbReference type="PROSITE" id="PS50089">
    <property type="entry name" value="ZF_RING_2"/>
    <property type="match status" value="1"/>
</dbReference>
<protein>
    <submittedName>
        <fullName evidence="8">Male-specific lethal 2</fullName>
    </submittedName>
</protein>
<dbReference type="CDD" id="cd13122">
    <property type="entry name" value="MSL2_CXC"/>
    <property type="match status" value="1"/>
</dbReference>
<dbReference type="SMART" id="SM01114">
    <property type="entry name" value="CXC"/>
    <property type="match status" value="1"/>
</dbReference>
<keyword evidence="2 4" id="KW-0863">Zinc-finger</keyword>
<dbReference type="Gene3D" id="3.30.40.10">
    <property type="entry name" value="Zinc/RING finger domain, C3HC4 (zinc finger)"/>
    <property type="match status" value="1"/>
</dbReference>
<proteinExistence type="inferred from homology"/>
<evidence type="ECO:0000259" key="7">
    <source>
        <dbReference type="PROSITE" id="PS52051"/>
    </source>
</evidence>
<reference evidence="8" key="1">
    <citation type="submission" date="2018-11" db="EMBL/GenBank/DDBJ databases">
        <authorList>
            <person name="Alioto T."/>
            <person name="Alioto T."/>
        </authorList>
    </citation>
    <scope>NUCLEOTIDE SEQUENCE</scope>
</reference>
<evidence type="ECO:0000313" key="8">
    <source>
        <dbReference type="EMBL" id="VDI31101.1"/>
    </source>
</evidence>
<dbReference type="AlphaFoldDB" id="A0A8B6E813"/>
<evidence type="ECO:0000256" key="1">
    <source>
        <dbReference type="ARBA" id="ARBA00022723"/>
    </source>
</evidence>
<dbReference type="GO" id="GO:0016567">
    <property type="term" value="P:protein ubiquitination"/>
    <property type="evidence" value="ECO:0007669"/>
    <property type="project" value="TreeGrafter"/>
</dbReference>
<dbReference type="PROSITE" id="PS00518">
    <property type="entry name" value="ZF_RING_1"/>
    <property type="match status" value="1"/>
</dbReference>
<dbReference type="GO" id="GO:0061630">
    <property type="term" value="F:ubiquitin protein ligase activity"/>
    <property type="evidence" value="ECO:0007669"/>
    <property type="project" value="InterPro"/>
</dbReference>
<name>A0A8B6E813_MYTGA</name>
<dbReference type="InterPro" id="IPR037922">
    <property type="entry name" value="MSL2"/>
</dbReference>
<evidence type="ECO:0000259" key="6">
    <source>
        <dbReference type="PROSITE" id="PS50089"/>
    </source>
</evidence>
<dbReference type="InterPro" id="IPR032043">
    <property type="entry name" value="Msl2_Znf-RING"/>
</dbReference>
<dbReference type="Proteomes" id="UP000596742">
    <property type="component" value="Unassembled WGS sequence"/>
</dbReference>
<dbReference type="Pfam" id="PF16685">
    <property type="entry name" value="zf-RING_10"/>
    <property type="match status" value="1"/>
</dbReference>
<dbReference type="EMBL" id="UYJE01004761">
    <property type="protein sequence ID" value="VDI31101.1"/>
    <property type="molecule type" value="Genomic_DNA"/>
</dbReference>
<feature type="domain" description="RING-type" evidence="6">
    <location>
        <begin position="41"/>
        <end position="82"/>
    </location>
</feature>
<comment type="similarity">
    <text evidence="5">Belongs to the MSL2 family.</text>
</comment>
<dbReference type="PANTHER" id="PTHR16048:SF3">
    <property type="entry name" value="E3 UBIQUITIN-PROTEIN LIGASE MSL2"/>
    <property type="match status" value="1"/>
</dbReference>
<dbReference type="Pfam" id="PF16682">
    <property type="entry name" value="MSL2-CXC"/>
    <property type="match status" value="1"/>
</dbReference>